<feature type="region of interest" description="Disordered" evidence="1">
    <location>
        <begin position="168"/>
        <end position="189"/>
    </location>
</feature>
<keyword evidence="3" id="KW-1185">Reference proteome</keyword>
<dbReference type="OrthoDB" id="2671340at2759"/>
<evidence type="ECO:0000313" key="2">
    <source>
        <dbReference type="EMBL" id="KAG1774351.1"/>
    </source>
</evidence>
<dbReference type="AlphaFoldDB" id="A0A9P6ZPX7"/>
<proteinExistence type="predicted"/>
<comment type="caution">
    <text evidence="2">The sequence shown here is derived from an EMBL/GenBank/DDBJ whole genome shotgun (WGS) entry which is preliminary data.</text>
</comment>
<accession>A0A9P6ZPX7</accession>
<name>A0A9P6ZPX7_9AGAM</name>
<sequence length="321" mass="34806">MSQNIPETTQSSNTNTSNHWQEYEETALLDHLTDYISAAGDGLTFPKHIWKSASEYVNSHPVPSGSKARSNKPPTSCKNKWAALKSAYLQVQFIKSTSGLTWSDADGVGVSPESKDVWNELVRSCPGAKPFGNKGFVHFTAIDQMMNSGKGKNKAKGVFVLHRKMAPTSSSTMLPPPIPSSSRATLPETRNPLNISSLATSAEPLAASSPSNSPPAPSPTSPYSFITSTNPSAMTNASRSGNKRKYKIFSPNSNPASHLAQAIDIVHHDPGLSVEDILDMVDHFSRAENEASAVAYVALSDAQLRSMWVWRRLKELHAKSK</sequence>
<dbReference type="Proteomes" id="UP000714275">
    <property type="component" value="Unassembled WGS sequence"/>
</dbReference>
<gene>
    <name evidence="2" type="ORF">EV702DRAFT_1240935</name>
</gene>
<organism evidence="2 3">
    <name type="scientific">Suillus placidus</name>
    <dbReference type="NCBI Taxonomy" id="48579"/>
    <lineage>
        <taxon>Eukaryota</taxon>
        <taxon>Fungi</taxon>
        <taxon>Dikarya</taxon>
        <taxon>Basidiomycota</taxon>
        <taxon>Agaricomycotina</taxon>
        <taxon>Agaricomycetes</taxon>
        <taxon>Agaricomycetidae</taxon>
        <taxon>Boletales</taxon>
        <taxon>Suillineae</taxon>
        <taxon>Suillaceae</taxon>
        <taxon>Suillus</taxon>
    </lineage>
</organism>
<evidence type="ECO:0000313" key="3">
    <source>
        <dbReference type="Proteomes" id="UP000714275"/>
    </source>
</evidence>
<reference evidence="2" key="1">
    <citation type="journal article" date="2020" name="New Phytol.">
        <title>Comparative genomics reveals dynamic genome evolution in host specialist ectomycorrhizal fungi.</title>
        <authorList>
            <person name="Lofgren L.A."/>
            <person name="Nguyen N.H."/>
            <person name="Vilgalys R."/>
            <person name="Ruytinx J."/>
            <person name="Liao H.L."/>
            <person name="Branco S."/>
            <person name="Kuo A."/>
            <person name="LaButti K."/>
            <person name="Lipzen A."/>
            <person name="Andreopoulos W."/>
            <person name="Pangilinan J."/>
            <person name="Riley R."/>
            <person name="Hundley H."/>
            <person name="Na H."/>
            <person name="Barry K."/>
            <person name="Grigoriev I.V."/>
            <person name="Stajich J.E."/>
            <person name="Kennedy P.G."/>
        </authorList>
    </citation>
    <scope>NUCLEOTIDE SEQUENCE</scope>
    <source>
        <strain evidence="2">DOB743</strain>
    </source>
</reference>
<dbReference type="EMBL" id="JABBWD010000042">
    <property type="protein sequence ID" value="KAG1774351.1"/>
    <property type="molecule type" value="Genomic_DNA"/>
</dbReference>
<protein>
    <recommendedName>
        <fullName evidence="4">Myb-like domain-containing protein</fullName>
    </recommendedName>
</protein>
<evidence type="ECO:0008006" key="4">
    <source>
        <dbReference type="Google" id="ProtNLM"/>
    </source>
</evidence>
<evidence type="ECO:0000256" key="1">
    <source>
        <dbReference type="SAM" id="MobiDB-lite"/>
    </source>
</evidence>
<feature type="region of interest" description="Disordered" evidence="1">
    <location>
        <begin position="203"/>
        <end position="245"/>
    </location>
</feature>
<feature type="compositionally biased region" description="Polar residues" evidence="1">
    <location>
        <begin position="225"/>
        <end position="240"/>
    </location>
</feature>